<dbReference type="HAMAP" id="MF_00634">
    <property type="entry name" value="UPF0235"/>
    <property type="match status" value="1"/>
</dbReference>
<evidence type="ECO:0000256" key="1">
    <source>
        <dbReference type="ARBA" id="ARBA00010364"/>
    </source>
</evidence>
<dbReference type="Proteomes" id="UP000005877">
    <property type="component" value="Chromosome"/>
</dbReference>
<evidence type="ECO:0000313" key="3">
    <source>
        <dbReference type="EMBL" id="AET63402.1"/>
    </source>
</evidence>
<dbReference type="InterPro" id="IPR003746">
    <property type="entry name" value="DUF167"/>
</dbReference>
<accession>G7WJW1</accession>
<proteinExistence type="inferred from homology"/>
<dbReference type="STRING" id="1110509.Mhar_0009"/>
<dbReference type="PATRIC" id="fig|1110509.7.peg.9"/>
<dbReference type="HOGENOM" id="CLU_130694_6_1_2"/>
<comment type="similarity">
    <text evidence="1 2">Belongs to the UPF0235 family.</text>
</comment>
<dbReference type="RefSeq" id="WP_014585591.1">
    <property type="nucleotide sequence ID" value="NC_017527.1"/>
</dbReference>
<dbReference type="OrthoDB" id="53248at2157"/>
<name>G7WJW1_METH6</name>
<dbReference type="NCBIfam" id="TIGR00251">
    <property type="entry name" value="DUF167 family protein"/>
    <property type="match status" value="1"/>
</dbReference>
<dbReference type="SUPFAM" id="SSF69786">
    <property type="entry name" value="YggU-like"/>
    <property type="match status" value="1"/>
</dbReference>
<dbReference type="Pfam" id="PF02594">
    <property type="entry name" value="DUF167"/>
    <property type="match status" value="1"/>
</dbReference>
<dbReference type="GeneID" id="12510850"/>
<dbReference type="SMART" id="SM01152">
    <property type="entry name" value="DUF167"/>
    <property type="match status" value="1"/>
</dbReference>
<reference evidence="3 4" key="1">
    <citation type="journal article" date="2012" name="PLoS ONE">
        <title>The genome characteristics and predicted function of methyl-group oxidation pathway in the obligate aceticlastic methanogens, Methanosaeta spp.</title>
        <authorList>
            <person name="Zhu J."/>
            <person name="Zheng H."/>
            <person name="Ai G."/>
            <person name="Zhang G."/>
            <person name="Liu D."/>
            <person name="Liu X."/>
            <person name="Dong X."/>
        </authorList>
    </citation>
    <scope>NUCLEOTIDE SEQUENCE [LARGE SCALE GENOMIC DNA]</scope>
    <source>
        <strain evidence="3 4">6Ac</strain>
    </source>
</reference>
<dbReference type="EMBL" id="CP003117">
    <property type="protein sequence ID" value="AET63402.1"/>
    <property type="molecule type" value="Genomic_DNA"/>
</dbReference>
<protein>
    <recommendedName>
        <fullName evidence="2">UPF0235 protein Mhar_0009</fullName>
    </recommendedName>
</protein>
<dbReference type="Gene3D" id="3.30.1200.10">
    <property type="entry name" value="YggU-like"/>
    <property type="match status" value="1"/>
</dbReference>
<evidence type="ECO:0000313" key="4">
    <source>
        <dbReference type="Proteomes" id="UP000005877"/>
    </source>
</evidence>
<dbReference type="AlphaFoldDB" id="G7WJW1"/>
<evidence type="ECO:0000256" key="2">
    <source>
        <dbReference type="HAMAP-Rule" id="MF_00634"/>
    </source>
</evidence>
<sequence length="111" mass="11891">MISPEDAREAIDPHPQGVLIRFEVAPGSSRLLVPSGYNPWRKALEAKLTERAERGRANQQLESAVAEIFGIPSHRVQVASGTKSYRKAVIVLGVGPEEAARRLAAGGLPAP</sequence>
<dbReference type="InterPro" id="IPR036591">
    <property type="entry name" value="YggU-like_sf"/>
</dbReference>
<keyword evidence="4" id="KW-1185">Reference proteome</keyword>
<organism evidence="3 4">
    <name type="scientific">Methanothrix harundinacea (strain 6Ac)</name>
    <name type="common">Methanosaeta harundinacea</name>
    <dbReference type="NCBI Taxonomy" id="1110509"/>
    <lineage>
        <taxon>Archaea</taxon>
        <taxon>Methanobacteriati</taxon>
        <taxon>Methanobacteriota</taxon>
        <taxon>Stenosarchaea group</taxon>
        <taxon>Methanomicrobia</taxon>
        <taxon>Methanotrichales</taxon>
        <taxon>Methanotrichaceae</taxon>
        <taxon>Methanothrix</taxon>
    </lineage>
</organism>
<gene>
    <name evidence="3" type="ordered locus">Mhar_0009</name>
</gene>
<dbReference type="KEGG" id="mhi:Mhar_0009"/>